<dbReference type="InterPro" id="IPR032675">
    <property type="entry name" value="LRR_dom_sf"/>
</dbReference>
<accession>A0A238FRQ8</accession>
<reference evidence="3" key="1">
    <citation type="submission" date="2016-09" db="EMBL/GenBank/DDBJ databases">
        <authorList>
            <person name="Jeantristanb JTB J.-T."/>
            <person name="Ricardo R."/>
        </authorList>
    </citation>
    <scope>NUCLEOTIDE SEQUENCE [LARGE SCALE GENOMIC DNA]</scope>
</reference>
<evidence type="ECO:0000313" key="2">
    <source>
        <dbReference type="EMBL" id="SCV74891.1"/>
    </source>
</evidence>
<gene>
    <name evidence="2" type="ORF">BQ2448_7920</name>
</gene>
<feature type="region of interest" description="Disordered" evidence="1">
    <location>
        <begin position="65"/>
        <end position="95"/>
    </location>
</feature>
<dbReference type="EMBL" id="FMSP01000024">
    <property type="protein sequence ID" value="SCV74891.1"/>
    <property type="molecule type" value="Genomic_DNA"/>
</dbReference>
<protein>
    <submittedName>
        <fullName evidence="2">BQ2448_7920 protein</fullName>
    </submittedName>
</protein>
<evidence type="ECO:0000256" key="1">
    <source>
        <dbReference type="SAM" id="MobiDB-lite"/>
    </source>
</evidence>
<dbReference type="OrthoDB" id="2533570at2759"/>
<dbReference type="Proteomes" id="UP000198372">
    <property type="component" value="Unassembled WGS sequence"/>
</dbReference>
<dbReference type="Gene3D" id="3.80.10.10">
    <property type="entry name" value="Ribonuclease Inhibitor"/>
    <property type="match status" value="1"/>
</dbReference>
<keyword evidence="3" id="KW-1185">Reference proteome</keyword>
<sequence length="364" mass="40571">MLEPSIPFEAFILIDNSIRRAELREDRAHHVTLTSGASVDDFLSRRTRQSESQGATQIHSMTLDSAQVDSSQSPTPLKSASNSQKRRAAAPRRSEDAVTEQHLIILLKTLYPTLKHLHLSELAFTSFRRCHLTQLSPLLSSSSLQTLTVIGRPAIEDQFQFHALASILLCLPNLSTLSVRHIRASTPTPRVTMDRMPSFKLASISVRDCPSFEADHHYWLFASTMHADSLRLLDFKYPHPGAARLRPVAWLGWPVRTLRLTTSAKGVIEGFAHNLPSLERLEIKATGVAVDILELLGNLKKPLVELAGNSKGEADGFDLRVVAVVIEVGWPPTRLRKIFITRKRRWAHLEAACKAKAVDLIELG</sequence>
<name>A0A238FRQ8_9BASI</name>
<dbReference type="AlphaFoldDB" id="A0A238FRQ8"/>
<evidence type="ECO:0000313" key="3">
    <source>
        <dbReference type="Proteomes" id="UP000198372"/>
    </source>
</evidence>
<dbReference type="SUPFAM" id="SSF52047">
    <property type="entry name" value="RNI-like"/>
    <property type="match status" value="1"/>
</dbReference>
<feature type="compositionally biased region" description="Polar residues" evidence="1">
    <location>
        <begin position="65"/>
        <end position="83"/>
    </location>
</feature>
<proteinExistence type="predicted"/>
<organism evidence="2 3">
    <name type="scientific">Microbotryum intermedium</name>
    <dbReference type="NCBI Taxonomy" id="269621"/>
    <lineage>
        <taxon>Eukaryota</taxon>
        <taxon>Fungi</taxon>
        <taxon>Dikarya</taxon>
        <taxon>Basidiomycota</taxon>
        <taxon>Pucciniomycotina</taxon>
        <taxon>Microbotryomycetes</taxon>
        <taxon>Microbotryales</taxon>
        <taxon>Microbotryaceae</taxon>
        <taxon>Microbotryum</taxon>
    </lineage>
</organism>